<evidence type="ECO:0000313" key="3">
    <source>
        <dbReference type="Proteomes" id="UP000030671"/>
    </source>
</evidence>
<dbReference type="Proteomes" id="UP000030671">
    <property type="component" value="Unassembled WGS sequence"/>
</dbReference>
<dbReference type="GO" id="GO:0016747">
    <property type="term" value="F:acyltransferase activity, transferring groups other than amino-acyl groups"/>
    <property type="evidence" value="ECO:0007669"/>
    <property type="project" value="InterPro"/>
</dbReference>
<dbReference type="PANTHER" id="PTHR43415">
    <property type="entry name" value="SPERMIDINE N(1)-ACETYLTRANSFERASE"/>
    <property type="match status" value="1"/>
</dbReference>
<dbReference type="InterPro" id="IPR016181">
    <property type="entry name" value="Acyl_CoA_acyltransferase"/>
</dbReference>
<evidence type="ECO:0000259" key="1">
    <source>
        <dbReference type="PROSITE" id="PS51186"/>
    </source>
</evidence>
<feature type="domain" description="N-acetyltransferase" evidence="1">
    <location>
        <begin position="7"/>
        <end position="163"/>
    </location>
</feature>
<gene>
    <name evidence="2" type="ORF">HETIRDRAFT_452866</name>
</gene>
<dbReference type="SUPFAM" id="SSF55729">
    <property type="entry name" value="Acyl-CoA N-acyltransferases (Nat)"/>
    <property type="match status" value="1"/>
</dbReference>
<dbReference type="Gene3D" id="3.40.630.30">
    <property type="match status" value="1"/>
</dbReference>
<dbReference type="GeneID" id="20676307"/>
<dbReference type="KEGG" id="hir:HETIRDRAFT_452866"/>
<dbReference type="OrthoDB" id="630895at2759"/>
<protein>
    <recommendedName>
        <fullName evidence="1">N-acetyltransferase domain-containing protein</fullName>
    </recommendedName>
</protein>
<dbReference type="Pfam" id="PF13302">
    <property type="entry name" value="Acetyltransf_3"/>
    <property type="match status" value="1"/>
</dbReference>
<proteinExistence type="predicted"/>
<dbReference type="PANTHER" id="PTHR43415:SF3">
    <property type="entry name" value="GNAT-FAMILY ACETYLTRANSFERASE"/>
    <property type="match status" value="1"/>
</dbReference>
<reference evidence="2 3" key="1">
    <citation type="journal article" date="2012" name="New Phytol.">
        <title>Insight into trade-off between wood decay and parasitism from the genome of a fungal forest pathogen.</title>
        <authorList>
            <person name="Olson A."/>
            <person name="Aerts A."/>
            <person name="Asiegbu F."/>
            <person name="Belbahri L."/>
            <person name="Bouzid O."/>
            <person name="Broberg A."/>
            <person name="Canback B."/>
            <person name="Coutinho P.M."/>
            <person name="Cullen D."/>
            <person name="Dalman K."/>
            <person name="Deflorio G."/>
            <person name="van Diepen L.T."/>
            <person name="Dunand C."/>
            <person name="Duplessis S."/>
            <person name="Durling M."/>
            <person name="Gonthier P."/>
            <person name="Grimwood J."/>
            <person name="Fossdal C.G."/>
            <person name="Hansson D."/>
            <person name="Henrissat B."/>
            <person name="Hietala A."/>
            <person name="Himmelstrand K."/>
            <person name="Hoffmeister D."/>
            <person name="Hogberg N."/>
            <person name="James T.Y."/>
            <person name="Karlsson M."/>
            <person name="Kohler A."/>
            <person name="Kues U."/>
            <person name="Lee Y.H."/>
            <person name="Lin Y.C."/>
            <person name="Lind M."/>
            <person name="Lindquist E."/>
            <person name="Lombard V."/>
            <person name="Lucas S."/>
            <person name="Lunden K."/>
            <person name="Morin E."/>
            <person name="Murat C."/>
            <person name="Park J."/>
            <person name="Raffaello T."/>
            <person name="Rouze P."/>
            <person name="Salamov A."/>
            <person name="Schmutz J."/>
            <person name="Solheim H."/>
            <person name="Stahlberg J."/>
            <person name="Velez H."/>
            <person name="de Vries R.P."/>
            <person name="Wiebenga A."/>
            <person name="Woodward S."/>
            <person name="Yakovlev I."/>
            <person name="Garbelotto M."/>
            <person name="Martin F."/>
            <person name="Grigoriev I.V."/>
            <person name="Stenlid J."/>
        </authorList>
    </citation>
    <scope>NUCLEOTIDE SEQUENCE [LARGE SCALE GENOMIC DNA]</scope>
    <source>
        <strain evidence="2 3">TC 32-1</strain>
    </source>
</reference>
<name>W4K1U8_HETIT</name>
<accession>W4K1U8</accession>
<sequence length="189" mass="22013">MFQTSRLDLREYRATDLEPLAALWNDDEIQRLTFASWGIQPRTKEYYKEELINILTKDPSLFAIAEHKETHEFVGFIALRVEAGKNRNGDIGITLKREWWGNGYGTELLEWIVTHGLKEQGLHRISLQVFGINERAVEVYRKVGFVEEGRMRKSNWVAGKWDDIIFMSILEDEWDIETGKPKQKPGVST</sequence>
<dbReference type="RefSeq" id="XP_009548331.1">
    <property type="nucleotide sequence ID" value="XM_009550036.1"/>
</dbReference>
<dbReference type="eggNOG" id="ENOG502RY5I">
    <property type="taxonomic scope" value="Eukaryota"/>
</dbReference>
<organism evidence="2 3">
    <name type="scientific">Heterobasidion irregulare (strain TC 32-1)</name>
    <dbReference type="NCBI Taxonomy" id="747525"/>
    <lineage>
        <taxon>Eukaryota</taxon>
        <taxon>Fungi</taxon>
        <taxon>Dikarya</taxon>
        <taxon>Basidiomycota</taxon>
        <taxon>Agaricomycotina</taxon>
        <taxon>Agaricomycetes</taxon>
        <taxon>Russulales</taxon>
        <taxon>Bondarzewiaceae</taxon>
        <taxon>Heterobasidion</taxon>
        <taxon>Heterobasidion annosum species complex</taxon>
    </lineage>
</organism>
<dbReference type="AlphaFoldDB" id="W4K1U8"/>
<keyword evidence="3" id="KW-1185">Reference proteome</keyword>
<evidence type="ECO:0000313" key="2">
    <source>
        <dbReference type="EMBL" id="ETW79778.1"/>
    </source>
</evidence>
<dbReference type="HOGENOM" id="CLU_013985_3_2_1"/>
<dbReference type="InterPro" id="IPR000182">
    <property type="entry name" value="GNAT_dom"/>
</dbReference>
<dbReference type="CDD" id="cd04301">
    <property type="entry name" value="NAT_SF"/>
    <property type="match status" value="1"/>
</dbReference>
<dbReference type="EMBL" id="KI925460">
    <property type="protein sequence ID" value="ETW79778.1"/>
    <property type="molecule type" value="Genomic_DNA"/>
</dbReference>
<dbReference type="InParanoid" id="W4K1U8"/>
<dbReference type="PROSITE" id="PS51186">
    <property type="entry name" value="GNAT"/>
    <property type="match status" value="1"/>
</dbReference>